<sequence>VWHEAKARGPVGGYVGAYLTDGLHHKAILDLSEELRRRLPNILGKHALRFLWAYSYDHRYTGVNLHADDAAVNVNIWLTPDSANLDPDGGGLVVFDAAPPSGWGPEEYAAAERANDGGKALLSTPNSEAVATVAYRANRMVLFDSTLLHKTDVFRFREALSQGPKQSMESLSYDERSHESTAFPRRKLFRGMLWQQLPLGADSAAAGVREPIFQICLVTLRRKELRLAELDAVSVTSTFQMQTVTCDAIARESVFLSPESRCPTWGEPMRRYLDVKQCLSSWKDIVIPGHTDYARIQYMKRQNRRSAERRLLMTFHGRAPESHGAYGDCAVRGQLMKLGERFGIESGVDIGGFVGDYLERKGDSHFCLVPAGTSPWTNHLYESFHAGCVPVILSDEYE</sequence>
<keyword evidence="4" id="KW-1185">Reference proteome</keyword>
<dbReference type="GO" id="GO:0016757">
    <property type="term" value="F:glycosyltransferase activity"/>
    <property type="evidence" value="ECO:0007669"/>
    <property type="project" value="InterPro"/>
</dbReference>
<dbReference type="InterPro" id="IPR040911">
    <property type="entry name" value="Exostosin_GT47"/>
</dbReference>
<evidence type="ECO:0000313" key="3">
    <source>
        <dbReference type="EMBL" id="CAE8585336.1"/>
    </source>
</evidence>
<evidence type="ECO:0000259" key="2">
    <source>
        <dbReference type="Pfam" id="PF03016"/>
    </source>
</evidence>
<comment type="similarity">
    <text evidence="1">Belongs to the glycosyltransferase 47 family.</text>
</comment>
<accession>A0A813D9R1</accession>
<gene>
    <name evidence="3" type="ORF">PGLA1383_LOCUS4246</name>
</gene>
<protein>
    <recommendedName>
        <fullName evidence="2">Exostosin GT47 domain-containing protein</fullName>
    </recommendedName>
</protein>
<dbReference type="Proteomes" id="UP000654075">
    <property type="component" value="Unassembled WGS sequence"/>
</dbReference>
<dbReference type="OrthoDB" id="447449at2759"/>
<dbReference type="Pfam" id="PF03016">
    <property type="entry name" value="Exostosin_GT47"/>
    <property type="match status" value="1"/>
</dbReference>
<comment type="caution">
    <text evidence="3">The sequence shown here is derived from an EMBL/GenBank/DDBJ whole genome shotgun (WGS) entry which is preliminary data.</text>
</comment>
<dbReference type="InterPro" id="IPR004263">
    <property type="entry name" value="Exostosin"/>
</dbReference>
<feature type="domain" description="Exostosin GT47" evidence="2">
    <location>
        <begin position="280"/>
        <end position="398"/>
    </location>
</feature>
<evidence type="ECO:0000256" key="1">
    <source>
        <dbReference type="ARBA" id="ARBA00010271"/>
    </source>
</evidence>
<dbReference type="EMBL" id="CAJNNV010001575">
    <property type="protein sequence ID" value="CAE8585336.1"/>
    <property type="molecule type" value="Genomic_DNA"/>
</dbReference>
<dbReference type="PANTHER" id="PTHR11062">
    <property type="entry name" value="EXOSTOSIN HEPARAN SULFATE GLYCOSYLTRANSFERASE -RELATED"/>
    <property type="match status" value="1"/>
</dbReference>
<organism evidence="3 4">
    <name type="scientific">Polarella glacialis</name>
    <name type="common">Dinoflagellate</name>
    <dbReference type="NCBI Taxonomy" id="89957"/>
    <lineage>
        <taxon>Eukaryota</taxon>
        <taxon>Sar</taxon>
        <taxon>Alveolata</taxon>
        <taxon>Dinophyceae</taxon>
        <taxon>Suessiales</taxon>
        <taxon>Suessiaceae</taxon>
        <taxon>Polarella</taxon>
    </lineage>
</organism>
<proteinExistence type="inferred from homology"/>
<reference evidence="3" key="1">
    <citation type="submission" date="2021-02" db="EMBL/GenBank/DDBJ databases">
        <authorList>
            <person name="Dougan E. K."/>
            <person name="Rhodes N."/>
            <person name="Thang M."/>
            <person name="Chan C."/>
        </authorList>
    </citation>
    <scope>NUCLEOTIDE SEQUENCE</scope>
</reference>
<evidence type="ECO:0000313" key="4">
    <source>
        <dbReference type="Proteomes" id="UP000654075"/>
    </source>
</evidence>
<dbReference type="AlphaFoldDB" id="A0A813D9R1"/>
<name>A0A813D9R1_POLGL</name>
<feature type="non-terminal residue" evidence="3">
    <location>
        <position position="1"/>
    </location>
</feature>
<feature type="non-terminal residue" evidence="3">
    <location>
        <position position="398"/>
    </location>
</feature>